<proteinExistence type="predicted"/>
<name>A0A243S6Z0_9ACTN</name>
<sequence length="147" mass="16981">MLHVTYEAVNDLPPGRPVHVDEDRGRVAIRFDEDAPLRDVVRDFNIEIDRMVRSARWFQLWDDEIVSSNSPRHPLRIEFILEKKEHQGVVFEERKGDLKAFVDPDIDVTRFAAVMNKLTAQHLSGGRWFQLYGGEIHDVSPGSMSKV</sequence>
<keyword evidence="2" id="KW-1185">Reference proteome</keyword>
<evidence type="ECO:0000313" key="2">
    <source>
        <dbReference type="Proteomes" id="UP000195105"/>
    </source>
</evidence>
<evidence type="ECO:0000313" key="1">
    <source>
        <dbReference type="EMBL" id="OUD03376.1"/>
    </source>
</evidence>
<dbReference type="EMBL" id="NGFN01000043">
    <property type="protein sequence ID" value="OUD03376.1"/>
    <property type="molecule type" value="Genomic_DNA"/>
</dbReference>
<reference evidence="1 2" key="1">
    <citation type="submission" date="2017-05" db="EMBL/GenBank/DDBJ databases">
        <title>Biotechnological potential of actinobacteria isolated from South African environments.</title>
        <authorList>
            <person name="Le Roes-Hill M."/>
            <person name="Prins A."/>
            <person name="Durrell K.A."/>
        </authorList>
    </citation>
    <scope>NUCLEOTIDE SEQUENCE [LARGE SCALE GENOMIC DNA]</scope>
    <source>
        <strain evidence="1 2">HMC13</strain>
    </source>
</reference>
<dbReference type="Proteomes" id="UP000195105">
    <property type="component" value="Unassembled WGS sequence"/>
</dbReference>
<dbReference type="RefSeq" id="WP_086600559.1">
    <property type="nucleotide sequence ID" value="NZ_NGFN01000043.1"/>
</dbReference>
<accession>A0A243S6Z0</accession>
<organism evidence="1 2">
    <name type="scientific">Streptomyces swartbergensis</name>
    <dbReference type="NCBI Taxonomy" id="487165"/>
    <lineage>
        <taxon>Bacteria</taxon>
        <taxon>Bacillati</taxon>
        <taxon>Actinomycetota</taxon>
        <taxon>Actinomycetes</taxon>
        <taxon>Kitasatosporales</taxon>
        <taxon>Streptomycetaceae</taxon>
        <taxon>Streptomyces</taxon>
    </lineage>
</organism>
<protein>
    <submittedName>
        <fullName evidence="1">Uncharacterized protein</fullName>
    </submittedName>
</protein>
<comment type="caution">
    <text evidence="1">The sequence shown here is derived from an EMBL/GenBank/DDBJ whole genome shotgun (WGS) entry which is preliminary data.</text>
</comment>
<dbReference type="AlphaFoldDB" id="A0A243S6Z0"/>
<gene>
    <name evidence="1" type="ORF">CA983_10220</name>
</gene>